<dbReference type="EMBL" id="FNBL01000006">
    <property type="protein sequence ID" value="SDF69586.1"/>
    <property type="molecule type" value="Genomic_DNA"/>
</dbReference>
<feature type="transmembrane region" description="Helical" evidence="1">
    <location>
        <begin position="84"/>
        <end position="102"/>
    </location>
</feature>
<organism evidence="3 4">
    <name type="scientific">Celeribacter baekdonensis</name>
    <dbReference type="NCBI Taxonomy" id="875171"/>
    <lineage>
        <taxon>Bacteria</taxon>
        <taxon>Pseudomonadati</taxon>
        <taxon>Pseudomonadota</taxon>
        <taxon>Alphaproteobacteria</taxon>
        <taxon>Rhodobacterales</taxon>
        <taxon>Roseobacteraceae</taxon>
        <taxon>Celeribacter</taxon>
    </lineage>
</organism>
<feature type="transmembrane region" description="Helical" evidence="1">
    <location>
        <begin position="5"/>
        <end position="26"/>
    </location>
</feature>
<keyword evidence="1" id="KW-0472">Membrane</keyword>
<protein>
    <submittedName>
        <fullName evidence="3">Ion channel</fullName>
    </submittedName>
</protein>
<feature type="domain" description="Potassium channel" evidence="2">
    <location>
        <begin position="62"/>
        <end position="133"/>
    </location>
</feature>
<keyword evidence="1" id="KW-0812">Transmembrane</keyword>
<dbReference type="Proteomes" id="UP000182284">
    <property type="component" value="Unassembled WGS sequence"/>
</dbReference>
<dbReference type="RefSeq" id="WP_074645303.1">
    <property type="nucleotide sequence ID" value="NZ_FNBL01000006.1"/>
</dbReference>
<gene>
    <name evidence="3" type="ORF">SAMN04488117_106175</name>
</gene>
<evidence type="ECO:0000313" key="4">
    <source>
        <dbReference type="Proteomes" id="UP000182284"/>
    </source>
</evidence>
<dbReference type="Gene3D" id="1.10.287.70">
    <property type="match status" value="1"/>
</dbReference>
<proteinExistence type="predicted"/>
<reference evidence="3 4" key="1">
    <citation type="submission" date="2016-10" db="EMBL/GenBank/DDBJ databases">
        <authorList>
            <person name="de Groot N.N."/>
        </authorList>
    </citation>
    <scope>NUCLEOTIDE SEQUENCE [LARGE SCALE GENOMIC DNA]</scope>
    <source>
        <strain evidence="3 4">DSM 27375</strain>
    </source>
</reference>
<dbReference type="AlphaFoldDB" id="A0A1G7N6L0"/>
<keyword evidence="1" id="KW-1133">Transmembrane helix</keyword>
<dbReference type="OrthoDB" id="2974133at2"/>
<feature type="transmembrane region" description="Helical" evidence="1">
    <location>
        <begin position="108"/>
        <end position="129"/>
    </location>
</feature>
<accession>A0A1G7N6L0</accession>
<feature type="transmembrane region" description="Helical" evidence="1">
    <location>
        <begin position="46"/>
        <end position="72"/>
    </location>
</feature>
<sequence>MFLQIFVGTGLIVLSVFVAALGFLLLELVLQRAHNWLTREPHGPKLALVLMAAVVAVLWMITAGVWIWAIAFRMIGLFAHFEEALYFSLVAFTTLGFGDLLLPEEWRLLAGMAATNGLLNIGMMTALLMEVLRHVRRNQLESRHRM</sequence>
<name>A0A1G7N6L0_9RHOB</name>
<evidence type="ECO:0000313" key="3">
    <source>
        <dbReference type="EMBL" id="SDF69586.1"/>
    </source>
</evidence>
<dbReference type="InterPro" id="IPR013099">
    <property type="entry name" value="K_chnl_dom"/>
</dbReference>
<dbReference type="Pfam" id="PF07885">
    <property type="entry name" value="Ion_trans_2"/>
    <property type="match status" value="1"/>
</dbReference>
<dbReference type="SUPFAM" id="SSF81324">
    <property type="entry name" value="Voltage-gated potassium channels"/>
    <property type="match status" value="1"/>
</dbReference>
<evidence type="ECO:0000259" key="2">
    <source>
        <dbReference type="Pfam" id="PF07885"/>
    </source>
</evidence>
<evidence type="ECO:0000256" key="1">
    <source>
        <dbReference type="SAM" id="Phobius"/>
    </source>
</evidence>